<dbReference type="InterPro" id="IPR050867">
    <property type="entry name" value="NiFe/NiFeSe_hydrgnase_LSU"/>
</dbReference>
<sequence>MFRLETKYSVIMPQLSNLVGQLSLSLGYAKEGDRCCVRTLRIHSNRLRLNSRFFAGKSVDTAPQIIGMLFSLCGTAQSVASVRACEQALGKPADAATEQQRDLQVSIETLFEHLLRLSQDWPAALGNEPPAAHELQALFKLKREVLQVPNPAVMDDIQHWFETRLLGLPTQRWLDYCIRHDVKKLSIRGKVGNLMTRVCANGWQELGNVTLHLLPDLETDWWLAKLASPTAEDFCAEPDVDGQACETSSLTRQWDNPALQVWREYYGSGLLTRLIARVLDMLECWWELGREIPPNFSTGLSLQQTARGLLVHRVVQANGLIQHYQIVAPTEWNFHPQGSLYQMLSGLQAPNEAELRRQAQALITALDPCVAYQLEIHHA</sequence>
<name>A0ABY3T3T2_9GAMM</name>
<dbReference type="RefSeq" id="WP_236501926.1">
    <property type="nucleotide sequence ID" value="NZ_CP091244.1"/>
</dbReference>
<evidence type="ECO:0000313" key="1">
    <source>
        <dbReference type="EMBL" id="UJS26527.1"/>
    </source>
</evidence>
<dbReference type="EMBL" id="CP091244">
    <property type="protein sequence ID" value="UJS26527.1"/>
    <property type="molecule type" value="Genomic_DNA"/>
</dbReference>
<proteinExistence type="predicted"/>
<keyword evidence="2" id="KW-1185">Reference proteome</keyword>
<dbReference type="InterPro" id="IPR029014">
    <property type="entry name" value="NiFe-Hase_large"/>
</dbReference>
<gene>
    <name evidence="1" type="ORF">L2Y54_10915</name>
</gene>
<dbReference type="PANTHER" id="PTHR42958:SF4">
    <property type="entry name" value="HYDROGENASE EXPRESSION_FORMATION PROTEIN HUPK"/>
    <property type="match status" value="1"/>
</dbReference>
<dbReference type="PANTHER" id="PTHR42958">
    <property type="entry name" value="HYDROGENASE-2 LARGE CHAIN"/>
    <property type="match status" value="1"/>
</dbReference>
<dbReference type="Pfam" id="PF00374">
    <property type="entry name" value="NiFeSe_Hases"/>
    <property type="match status" value="1"/>
</dbReference>
<dbReference type="InterPro" id="IPR001501">
    <property type="entry name" value="Ni-dep_hyd_lsu"/>
</dbReference>
<dbReference type="SUPFAM" id="SSF56762">
    <property type="entry name" value="HydB/Nqo4-like"/>
    <property type="match status" value="1"/>
</dbReference>
<evidence type="ECO:0000313" key="2">
    <source>
        <dbReference type="Proteomes" id="UP001054801"/>
    </source>
</evidence>
<protein>
    <submittedName>
        <fullName evidence="1">Nickel-dependent hydrogenase large subunit</fullName>
    </submittedName>
</protein>
<reference evidence="1" key="1">
    <citation type="journal article" date="2022" name="Microorganisms">
        <title>Two New Species of Filamentous Sulfur Bacteria of the Genus Thiothrix, Thiothrix winogradskyi sp. nov. and 'Candidatus Thiothrix sulfatifontis' sp. nov.</title>
        <authorList>
            <person name="Ravin N.V."/>
            <person name="Rossetti S."/>
            <person name="Beletsky A.V."/>
            <person name="Kadnikov V.V."/>
            <person name="Rudenko T.S."/>
            <person name="Smolyakov D.D."/>
            <person name="Moskvitina M.I."/>
            <person name="Gureeva M.V."/>
            <person name="Mardanov A.V."/>
            <person name="Grabovich M.Y."/>
        </authorList>
    </citation>
    <scope>NUCLEOTIDE SEQUENCE</scope>
    <source>
        <strain evidence="1">CT3</strain>
    </source>
</reference>
<dbReference type="Proteomes" id="UP001054801">
    <property type="component" value="Chromosome"/>
</dbReference>
<dbReference type="Gene3D" id="1.10.645.10">
    <property type="entry name" value="Cytochrome-c3 Hydrogenase, chain B"/>
    <property type="match status" value="2"/>
</dbReference>
<accession>A0ABY3T3T2</accession>
<organism evidence="1 2">
    <name type="scientific">Thiothrix winogradskyi</name>
    <dbReference type="NCBI Taxonomy" id="96472"/>
    <lineage>
        <taxon>Bacteria</taxon>
        <taxon>Pseudomonadati</taxon>
        <taxon>Pseudomonadota</taxon>
        <taxon>Gammaproteobacteria</taxon>
        <taxon>Thiotrichales</taxon>
        <taxon>Thiotrichaceae</taxon>
        <taxon>Thiothrix</taxon>
    </lineage>
</organism>